<dbReference type="Proteomes" id="UP000501253">
    <property type="component" value="Chromosome"/>
</dbReference>
<proteinExistence type="predicted"/>
<protein>
    <submittedName>
        <fullName evidence="2">Chordopoxvirus fusion protein</fullName>
    </submittedName>
</protein>
<sequence length="262" mass="30600">MFNPLRYLEDFRESFGEEAALKLLRALGEIYENLAQTVTREEFNELKEIVRQQGENLKVLTQRMDQLTQRVDQLTERMDQLTQRVDQLTEDVRQLTLRVDQLTEDVRRLTGEMGKMKGDLRDLRQQVGGLSITVGYTLENQAYRALPRLLARDYGLRVKGRLLRTFVEDDKGRPLEVNIFGRAQRDGQEVVILGEAKAQLSKRDVDRFLRKKVRPLEKVFPERFLVLVTHMISEPSVEAYARDRGVVLYYSYDFEGPEEAPF</sequence>
<dbReference type="RefSeq" id="WP_168719433.1">
    <property type="nucleotide sequence ID" value="NZ_CP042909.1"/>
</dbReference>
<dbReference type="PANTHER" id="PTHR38753:SF1">
    <property type="entry name" value="SLR1441 PROTEIN"/>
    <property type="match status" value="1"/>
</dbReference>
<dbReference type="AlphaFoldDB" id="A0A6H1WSF3"/>
<feature type="coiled-coil region" evidence="1">
    <location>
        <begin position="50"/>
        <end position="126"/>
    </location>
</feature>
<evidence type="ECO:0000313" key="2">
    <source>
        <dbReference type="EMBL" id="QJA06084.1"/>
    </source>
</evidence>
<dbReference type="Gene3D" id="1.20.5.340">
    <property type="match status" value="1"/>
</dbReference>
<keyword evidence="3" id="KW-1185">Reference proteome</keyword>
<name>A0A6H1WSF3_9BACT</name>
<accession>A0A6H1WSF3</accession>
<dbReference type="EMBL" id="CP042909">
    <property type="protein sequence ID" value="QJA06084.1"/>
    <property type="molecule type" value="Genomic_DNA"/>
</dbReference>
<dbReference type="KEGG" id="tmai:FVE67_04410"/>
<reference evidence="2 3" key="1">
    <citation type="submission" date="2019-08" db="EMBL/GenBank/DDBJ databases">
        <title>Complete genome sequence of Thermosulfurimonas marina SU872T, an anaerobic thermophilic chemolithoautotrophic bacterium isolated from a shallow marine hydrothermal vent.</title>
        <authorList>
            <person name="Allioux M."/>
            <person name="Jebbar M."/>
            <person name="Slobodkina G."/>
            <person name="Slobodkin A."/>
            <person name="Moalic Y."/>
            <person name="Frolova A."/>
            <person name="Shao Z."/>
            <person name="Alain K."/>
        </authorList>
    </citation>
    <scope>NUCLEOTIDE SEQUENCE [LARGE SCALE GENOMIC DNA]</scope>
    <source>
        <strain evidence="2 3">SU872</strain>
    </source>
</reference>
<evidence type="ECO:0000313" key="3">
    <source>
        <dbReference type="Proteomes" id="UP000501253"/>
    </source>
</evidence>
<dbReference type="PANTHER" id="PTHR38753">
    <property type="entry name" value="SLR1441 PROTEIN"/>
    <property type="match status" value="1"/>
</dbReference>
<dbReference type="SUPFAM" id="SSF58104">
    <property type="entry name" value="Methyl-accepting chemotaxis protein (MCP) signaling domain"/>
    <property type="match status" value="1"/>
</dbReference>
<organism evidence="2 3">
    <name type="scientific">Thermosulfurimonas marina</name>
    <dbReference type="NCBI Taxonomy" id="2047767"/>
    <lineage>
        <taxon>Bacteria</taxon>
        <taxon>Pseudomonadati</taxon>
        <taxon>Thermodesulfobacteriota</taxon>
        <taxon>Thermodesulfobacteria</taxon>
        <taxon>Thermodesulfobacteriales</taxon>
        <taxon>Thermodesulfobacteriaceae</taxon>
        <taxon>Thermosulfurimonas</taxon>
    </lineage>
</organism>
<evidence type="ECO:0000256" key="1">
    <source>
        <dbReference type="SAM" id="Coils"/>
    </source>
</evidence>
<keyword evidence="1" id="KW-0175">Coiled coil</keyword>
<gene>
    <name evidence="2" type="ORF">FVE67_04410</name>
</gene>